<keyword evidence="1" id="KW-0472">Membrane</keyword>
<reference evidence="3" key="2">
    <citation type="submission" date="2019-10" db="EMBL/GenBank/DDBJ databases">
        <title>A de novo genome assembly of a pear dwarfing rootstock.</title>
        <authorList>
            <person name="Wang F."/>
            <person name="Wang J."/>
            <person name="Li S."/>
            <person name="Zhang Y."/>
            <person name="Fang M."/>
            <person name="Ma L."/>
            <person name="Zhao Y."/>
            <person name="Jiang S."/>
        </authorList>
    </citation>
    <scope>NUCLEOTIDE SEQUENCE [LARGE SCALE GENOMIC DNA]</scope>
</reference>
<sequence length="454" mass="51920">MASRFMKNEREISEVDDTTAKTSVPIDGIVEELTTNIAPKLLHVSPLPASCCIFRVPLQIRQKNAQAYEPYVISIGPFHRGRGGDQFRLMENVKRWYLQCLLSHAKETLPGLIKGVSDLDQRARDCYVEPLGLNKEDFVEMMVLDGCFLIELFRKGPSHDLQDEKDPVYRMSGIRLYLYHDLLLLENQLPWFVLERLYNLTAVKNTTSEGNASSLADLVLKFFRKYVGDNCILNSSVNLRPEILHILGLIRTAIIATSKDDSTGEEMPRVPNVTTLSEAGIKFEVGSKCKEGPSGGILNMKFEKGKFTMPQLVIDERTGPLLRNLIAFEQCYPSCPHMITSYAVLMDNLINSSKDIDLLCERKILVNWLSSEDAAKFFNELYNDTTVVGSYYGQLCYDVNEYYEKNWNKWMEKLKREHFNSPWAIISLVAAFILLALTVLQTYYTIHPYYYPPK</sequence>
<dbReference type="Pfam" id="PF03140">
    <property type="entry name" value="DUF247"/>
    <property type="match status" value="1"/>
</dbReference>
<accession>A0A5N5GGC3</accession>
<evidence type="ECO:0000256" key="1">
    <source>
        <dbReference type="SAM" id="Phobius"/>
    </source>
</evidence>
<gene>
    <name evidence="2" type="ORF">D8674_036399</name>
</gene>
<protein>
    <submittedName>
        <fullName evidence="2">Uncharacterized protein</fullName>
    </submittedName>
</protein>
<reference evidence="2 3" key="1">
    <citation type="submission" date="2019-09" db="EMBL/GenBank/DDBJ databases">
        <authorList>
            <person name="Ou C."/>
        </authorList>
    </citation>
    <scope>NUCLEOTIDE SEQUENCE [LARGE SCALE GENOMIC DNA]</scope>
    <source>
        <strain evidence="2">S2</strain>
        <tissue evidence="2">Leaf</tissue>
    </source>
</reference>
<dbReference type="Proteomes" id="UP000327157">
    <property type="component" value="Chromosome 9"/>
</dbReference>
<keyword evidence="1" id="KW-1133">Transmembrane helix</keyword>
<dbReference type="PANTHER" id="PTHR31170:SF17">
    <property type="match status" value="1"/>
</dbReference>
<keyword evidence="3" id="KW-1185">Reference proteome</keyword>
<reference evidence="2 3" key="3">
    <citation type="submission" date="2019-11" db="EMBL/GenBank/DDBJ databases">
        <title>A de novo genome assembly of a pear dwarfing rootstock.</title>
        <authorList>
            <person name="Wang F."/>
            <person name="Wang J."/>
            <person name="Li S."/>
            <person name="Zhang Y."/>
            <person name="Fang M."/>
            <person name="Ma L."/>
            <person name="Zhao Y."/>
            <person name="Jiang S."/>
        </authorList>
    </citation>
    <scope>NUCLEOTIDE SEQUENCE [LARGE SCALE GENOMIC DNA]</scope>
    <source>
        <strain evidence="2">S2</strain>
        <tissue evidence="2">Leaf</tissue>
    </source>
</reference>
<feature type="transmembrane region" description="Helical" evidence="1">
    <location>
        <begin position="423"/>
        <end position="444"/>
    </location>
</feature>
<evidence type="ECO:0000313" key="3">
    <source>
        <dbReference type="Proteomes" id="UP000327157"/>
    </source>
</evidence>
<dbReference type="AlphaFoldDB" id="A0A5N5GGC3"/>
<dbReference type="InterPro" id="IPR004158">
    <property type="entry name" value="DUF247_pln"/>
</dbReference>
<dbReference type="PANTHER" id="PTHR31170">
    <property type="entry name" value="BNAC04G53230D PROTEIN"/>
    <property type="match status" value="1"/>
</dbReference>
<dbReference type="EMBL" id="SMOL01000458">
    <property type="protein sequence ID" value="KAB2614083.1"/>
    <property type="molecule type" value="Genomic_DNA"/>
</dbReference>
<proteinExistence type="predicted"/>
<organism evidence="2 3">
    <name type="scientific">Pyrus ussuriensis x Pyrus communis</name>
    <dbReference type="NCBI Taxonomy" id="2448454"/>
    <lineage>
        <taxon>Eukaryota</taxon>
        <taxon>Viridiplantae</taxon>
        <taxon>Streptophyta</taxon>
        <taxon>Embryophyta</taxon>
        <taxon>Tracheophyta</taxon>
        <taxon>Spermatophyta</taxon>
        <taxon>Magnoliopsida</taxon>
        <taxon>eudicotyledons</taxon>
        <taxon>Gunneridae</taxon>
        <taxon>Pentapetalae</taxon>
        <taxon>rosids</taxon>
        <taxon>fabids</taxon>
        <taxon>Rosales</taxon>
        <taxon>Rosaceae</taxon>
        <taxon>Amygdaloideae</taxon>
        <taxon>Maleae</taxon>
        <taxon>Pyrus</taxon>
    </lineage>
</organism>
<evidence type="ECO:0000313" key="2">
    <source>
        <dbReference type="EMBL" id="KAB2614083.1"/>
    </source>
</evidence>
<keyword evidence="1" id="KW-0812">Transmembrane</keyword>
<name>A0A5N5GGC3_9ROSA</name>
<comment type="caution">
    <text evidence="2">The sequence shown here is derived from an EMBL/GenBank/DDBJ whole genome shotgun (WGS) entry which is preliminary data.</text>
</comment>
<dbReference type="OrthoDB" id="591587at2759"/>